<dbReference type="InterPro" id="IPR046294">
    <property type="entry name" value="DUF6331"/>
</dbReference>
<protein>
    <submittedName>
        <fullName evidence="1">Uncharacterized protein</fullName>
    </submittedName>
</protein>
<dbReference type="EMBL" id="CP034547">
    <property type="protein sequence ID" value="AZQ56284.1"/>
    <property type="molecule type" value="Genomic_DNA"/>
</dbReference>
<proteinExistence type="predicted"/>
<name>A0A3S9NKR5_9BURK</name>
<gene>
    <name evidence="1" type="ORF">D5R55_36550</name>
</gene>
<evidence type="ECO:0000313" key="2">
    <source>
        <dbReference type="Proteomes" id="UP000277191"/>
    </source>
</evidence>
<organism evidence="1 2">
    <name type="scientific">Burkholderia cenocepacia</name>
    <dbReference type="NCBI Taxonomy" id="95486"/>
    <lineage>
        <taxon>Bacteria</taxon>
        <taxon>Pseudomonadati</taxon>
        <taxon>Pseudomonadota</taxon>
        <taxon>Betaproteobacteria</taxon>
        <taxon>Burkholderiales</taxon>
        <taxon>Burkholderiaceae</taxon>
        <taxon>Burkholderia</taxon>
        <taxon>Burkholderia cepacia complex</taxon>
    </lineage>
</organism>
<evidence type="ECO:0000313" key="1">
    <source>
        <dbReference type="EMBL" id="AZQ56284.1"/>
    </source>
</evidence>
<dbReference type="AlphaFoldDB" id="A0A3S9NKR5"/>
<dbReference type="Pfam" id="PF19856">
    <property type="entry name" value="DUF6331"/>
    <property type="match status" value="1"/>
</dbReference>
<accession>A0A3S9NKR5</accession>
<dbReference type="Proteomes" id="UP000277191">
    <property type="component" value="Chromosome 3"/>
</dbReference>
<reference evidence="1 2" key="1">
    <citation type="submission" date="2018-12" db="EMBL/GenBank/DDBJ databases">
        <title>Cadmium resistance mechanism in endophytic bacteria Burkholderia cenocepacia YG-3.</title>
        <authorList>
            <person name="Zhang X."/>
            <person name="Wang X."/>
            <person name="Zhu Y."/>
        </authorList>
    </citation>
    <scope>NUCLEOTIDE SEQUENCE [LARGE SCALE GENOMIC DNA]</scope>
    <source>
        <strain evidence="1 2">YG-3</strain>
    </source>
</reference>
<sequence length="139" mass="15154">MNQKAHKNDIDIGPDRWIEGGDLAGGHEHAIDIDPHLAAVMPLIDALEIHCLAGCCGIDAFGLWPDEIAAALDTWDLDALTRLLDDLLSVEHAIDAVSSDIVVSKRINQYFRKTVMLALLAHIRTTVDAIRSTRAAPRA</sequence>
<dbReference type="RefSeq" id="WP_126369692.1">
    <property type="nucleotide sequence ID" value="NZ_CP034547.1"/>
</dbReference>